<dbReference type="PANTHER" id="PTHR33678">
    <property type="entry name" value="BLL1576 PROTEIN"/>
    <property type="match status" value="1"/>
</dbReference>
<comment type="caution">
    <text evidence="2">The sequence shown here is derived from an EMBL/GenBank/DDBJ whole genome shotgun (WGS) entry which is preliminary data.</text>
</comment>
<name>U2KZR1_9FIRM</name>
<evidence type="ECO:0000313" key="3">
    <source>
        <dbReference type="Proteomes" id="UP000016662"/>
    </source>
</evidence>
<dbReference type="NCBIfam" id="NF033517">
    <property type="entry name" value="transpos_IS66"/>
    <property type="match status" value="1"/>
</dbReference>
<dbReference type="InterPro" id="IPR004291">
    <property type="entry name" value="Transposase_IS66_central"/>
</dbReference>
<evidence type="ECO:0000313" key="2">
    <source>
        <dbReference type="EMBL" id="ERJ97575.1"/>
    </source>
</evidence>
<reference evidence="2 3" key="1">
    <citation type="submission" date="2013-07" db="EMBL/GenBank/DDBJ databases">
        <authorList>
            <person name="Weinstock G."/>
            <person name="Sodergren E."/>
            <person name="Wylie T."/>
            <person name="Fulton L."/>
            <person name="Fulton R."/>
            <person name="Fronick C."/>
            <person name="O'Laughlin M."/>
            <person name="Godfrey J."/>
            <person name="Miner T."/>
            <person name="Herter B."/>
            <person name="Appelbaum E."/>
            <person name="Cordes M."/>
            <person name="Lek S."/>
            <person name="Wollam A."/>
            <person name="Pepin K.H."/>
            <person name="Palsikar V.B."/>
            <person name="Mitreva M."/>
            <person name="Wilson R.K."/>
        </authorList>
    </citation>
    <scope>NUCLEOTIDE SEQUENCE [LARGE SCALE GENOMIC DNA]</scope>
    <source>
        <strain evidence="2 3">ATCC 27760</strain>
    </source>
</reference>
<dbReference type="EMBL" id="AWVF01000005">
    <property type="protein sequence ID" value="ERJ97575.1"/>
    <property type="molecule type" value="Genomic_DNA"/>
</dbReference>
<sequence>MREKSGKKQGGQKGHSGTHLAVLSEPDHVINHLHADCQHCPKREICMMNSEVKEIRHEIDMIAQVDVTEHELITIPVCPICGEAKTGSFPAEIKAVVQYGQNLEALAVALNTIGAVSFNRTHDILSGVFNVPISVGTIKNMVSRCAAKVEEANTVSAEKLKSAHHKHGDETGCRADGKTRWTHCLSNELYTVLFLHDKRGHIAMEEMGIIQYSGGTLVHDCWAPYWCFTNVKHQLCGAHLLRELKGIVENHPKQTWAKKFTTLLLNLKRAKEKAIAKGKTALHRNTLKRYSNLYDEIMRAAYEENPLPERKPGQRGRTKRGKVLCLIDRLSAHKGEVCLFAHDFDVPFDNNQAERDIRNIKVKTKVSGCFRSVDGAKEYLKIMSYVSTAIKHGFTSFDAIRRAVMGNSMSIFAQDSE</sequence>
<gene>
    <name evidence="2" type="ORF">RUMCAL_00033</name>
</gene>
<dbReference type="eggNOG" id="COG4467">
    <property type="taxonomic scope" value="Bacteria"/>
</dbReference>
<dbReference type="PATRIC" id="fig|411473.3.peg.32"/>
<feature type="domain" description="Transposase IS66 central" evidence="1">
    <location>
        <begin position="98"/>
        <end position="377"/>
    </location>
</feature>
<protein>
    <recommendedName>
        <fullName evidence="1">Transposase IS66 central domain-containing protein</fullName>
    </recommendedName>
</protein>
<dbReference type="Pfam" id="PF03050">
    <property type="entry name" value="DDE_Tnp_IS66"/>
    <property type="match status" value="1"/>
</dbReference>
<accession>U2KZR1</accession>
<dbReference type="Proteomes" id="UP000016662">
    <property type="component" value="Unassembled WGS sequence"/>
</dbReference>
<evidence type="ECO:0000259" key="1">
    <source>
        <dbReference type="Pfam" id="PF03050"/>
    </source>
</evidence>
<dbReference type="PANTHER" id="PTHR33678:SF1">
    <property type="entry name" value="BLL1576 PROTEIN"/>
    <property type="match status" value="1"/>
</dbReference>
<dbReference type="AlphaFoldDB" id="U2KZR1"/>
<keyword evidence="3" id="KW-1185">Reference proteome</keyword>
<dbReference type="RefSeq" id="WP_021682731.1">
    <property type="nucleotide sequence ID" value="NZ_KI260438.1"/>
</dbReference>
<dbReference type="InterPro" id="IPR052344">
    <property type="entry name" value="Transposase-related"/>
</dbReference>
<organism evidence="2 3">
    <name type="scientific">Ruminococcus callidus ATCC 27760</name>
    <dbReference type="NCBI Taxonomy" id="411473"/>
    <lineage>
        <taxon>Bacteria</taxon>
        <taxon>Bacillati</taxon>
        <taxon>Bacillota</taxon>
        <taxon>Clostridia</taxon>
        <taxon>Eubacteriales</taxon>
        <taxon>Oscillospiraceae</taxon>
        <taxon>Ruminococcus</taxon>
    </lineage>
</organism>
<dbReference type="STRING" id="411473.RUMCAL_00033"/>
<dbReference type="HOGENOM" id="CLU_039294_2_0_9"/>
<proteinExistence type="predicted"/>
<dbReference type="OrthoDB" id="61007at2"/>